<dbReference type="InterPro" id="IPR004358">
    <property type="entry name" value="Sig_transdc_His_kin-like_C"/>
</dbReference>
<dbReference type="Pfam" id="PF02518">
    <property type="entry name" value="HATPase_c"/>
    <property type="match status" value="1"/>
</dbReference>
<organism evidence="13 14">
    <name type="scientific">Kineosporia mesophila</name>
    <dbReference type="NCBI Taxonomy" id="566012"/>
    <lineage>
        <taxon>Bacteria</taxon>
        <taxon>Bacillati</taxon>
        <taxon>Actinomycetota</taxon>
        <taxon>Actinomycetes</taxon>
        <taxon>Kineosporiales</taxon>
        <taxon>Kineosporiaceae</taxon>
        <taxon>Kineosporia</taxon>
    </lineage>
</organism>
<feature type="coiled-coil region" evidence="9">
    <location>
        <begin position="236"/>
        <end position="267"/>
    </location>
</feature>
<evidence type="ECO:0000256" key="9">
    <source>
        <dbReference type="SAM" id="Coils"/>
    </source>
</evidence>
<dbReference type="InterPro" id="IPR035965">
    <property type="entry name" value="PAS-like_dom_sf"/>
</dbReference>
<dbReference type="SUPFAM" id="SSF55874">
    <property type="entry name" value="ATPase domain of HSP90 chaperone/DNA topoisomerase II/histidine kinase"/>
    <property type="match status" value="1"/>
</dbReference>
<dbReference type="InterPro" id="IPR000700">
    <property type="entry name" value="PAS-assoc_C"/>
</dbReference>
<dbReference type="SUPFAM" id="SSF55785">
    <property type="entry name" value="PYP-like sensor domain (PAS domain)"/>
    <property type="match status" value="1"/>
</dbReference>
<keyword evidence="4 8" id="KW-0597">Phosphoprotein</keyword>
<evidence type="ECO:0000259" key="10">
    <source>
        <dbReference type="PROSITE" id="PS50109"/>
    </source>
</evidence>
<name>A0ABP6ZF77_9ACTN</name>
<dbReference type="InterPro" id="IPR036890">
    <property type="entry name" value="HATPase_C_sf"/>
</dbReference>
<dbReference type="Gene3D" id="3.30.565.10">
    <property type="entry name" value="Histidine kinase-like ATPase, C-terminal domain"/>
    <property type="match status" value="1"/>
</dbReference>
<comment type="subcellular location">
    <subcellularLocation>
        <location evidence="2">Cell membrane</location>
    </subcellularLocation>
</comment>
<evidence type="ECO:0000256" key="5">
    <source>
        <dbReference type="ARBA" id="ARBA00022679"/>
    </source>
</evidence>
<dbReference type="SUPFAM" id="SSF52172">
    <property type="entry name" value="CheY-like"/>
    <property type="match status" value="1"/>
</dbReference>
<evidence type="ECO:0000256" key="4">
    <source>
        <dbReference type="ARBA" id="ARBA00022553"/>
    </source>
</evidence>
<reference evidence="14" key="1">
    <citation type="journal article" date="2019" name="Int. J. Syst. Evol. Microbiol.">
        <title>The Global Catalogue of Microorganisms (GCM) 10K type strain sequencing project: providing services to taxonomists for standard genome sequencing and annotation.</title>
        <authorList>
            <consortium name="The Broad Institute Genomics Platform"/>
            <consortium name="The Broad Institute Genome Sequencing Center for Infectious Disease"/>
            <person name="Wu L."/>
            <person name="Ma J."/>
        </authorList>
    </citation>
    <scope>NUCLEOTIDE SEQUENCE [LARGE SCALE GENOMIC DNA]</scope>
    <source>
        <strain evidence="14">JCM 16902</strain>
    </source>
</reference>
<dbReference type="CDD" id="cd00082">
    <property type="entry name" value="HisKA"/>
    <property type="match status" value="1"/>
</dbReference>
<dbReference type="EMBL" id="BAAAZO010000003">
    <property type="protein sequence ID" value="GAA3605169.1"/>
    <property type="molecule type" value="Genomic_DNA"/>
</dbReference>
<dbReference type="Gene3D" id="3.40.50.2300">
    <property type="match status" value="1"/>
</dbReference>
<dbReference type="PANTHER" id="PTHR43711:SF1">
    <property type="entry name" value="HISTIDINE KINASE 1"/>
    <property type="match status" value="1"/>
</dbReference>
<dbReference type="PROSITE" id="PS50113">
    <property type="entry name" value="PAC"/>
    <property type="match status" value="1"/>
</dbReference>
<dbReference type="InterPro" id="IPR003594">
    <property type="entry name" value="HATPase_dom"/>
</dbReference>
<dbReference type="InterPro" id="IPR050736">
    <property type="entry name" value="Sensor_HK_Regulatory"/>
</dbReference>
<keyword evidence="5" id="KW-0808">Transferase</keyword>
<evidence type="ECO:0000313" key="13">
    <source>
        <dbReference type="EMBL" id="GAA3605169.1"/>
    </source>
</evidence>
<evidence type="ECO:0000256" key="2">
    <source>
        <dbReference type="ARBA" id="ARBA00004236"/>
    </source>
</evidence>
<dbReference type="InterPro" id="IPR001789">
    <property type="entry name" value="Sig_transdc_resp-reg_receiver"/>
</dbReference>
<evidence type="ECO:0000256" key="3">
    <source>
        <dbReference type="ARBA" id="ARBA00012438"/>
    </source>
</evidence>
<keyword evidence="9" id="KW-0175">Coiled coil</keyword>
<feature type="domain" description="Histidine kinase" evidence="10">
    <location>
        <begin position="277"/>
        <end position="494"/>
    </location>
</feature>
<proteinExistence type="predicted"/>
<dbReference type="InterPro" id="IPR003661">
    <property type="entry name" value="HisK_dim/P_dom"/>
</dbReference>
<dbReference type="PRINTS" id="PR00344">
    <property type="entry name" value="BCTRLSENSOR"/>
</dbReference>
<dbReference type="SUPFAM" id="SSF47384">
    <property type="entry name" value="Homodimeric domain of signal transducing histidine kinase"/>
    <property type="match status" value="1"/>
</dbReference>
<gene>
    <name evidence="13" type="ORF">GCM10022223_21120</name>
</gene>
<sequence>MPTPLRLLVAEDFPPDAELILSEVRRAGYDPVATVVDTAGKFLRALDDEPEVVICDYTLPTMTAPDALAILQAKSPELPLIVVSGTMDEATCVNSLRLGAADYLLKDRLSRLGPAIDHALARRELDRVARLAEQRRDETMNILLGLVENSVAAISVQNLSGNTMVSNDLYNQLSTDHPPLAGAAPIRTSGVEVLQRQEMFTVDGEQRTFHAVRYPVRDGTDTVFAVGSILVDITEQKRIEADLRQARTELEGRNEQLDVANAELREVDRLKTEFVASVSHELRTPLTSIRGYAELLLDEVDGADIQTAKMLDIIDRNARRLLNLVEDLLLLSKIDSRTLTHEFVEVDLTDLAEGALLVLKPSAETAGVGLFLETPGALPVLGDRSQLERVLLNLLSNAVKFSQSGGDVVVRGEASGSEVVIKVVDSGLGVSAEELPKLFNRFFRSASDAAHKIPGTGLGLAVVREIVENHGGSVDMDSVLGEGSTVTVRLPRRK</sequence>
<dbReference type="CDD" id="cd00156">
    <property type="entry name" value="REC"/>
    <property type="match status" value="1"/>
</dbReference>
<accession>A0ABP6ZF77</accession>
<evidence type="ECO:0000313" key="14">
    <source>
        <dbReference type="Proteomes" id="UP001501074"/>
    </source>
</evidence>
<keyword evidence="7" id="KW-0902">Two-component regulatory system</keyword>
<evidence type="ECO:0000259" key="12">
    <source>
        <dbReference type="PROSITE" id="PS50113"/>
    </source>
</evidence>
<comment type="caution">
    <text evidence="13">The sequence shown here is derived from an EMBL/GenBank/DDBJ whole genome shotgun (WGS) entry which is preliminary data.</text>
</comment>
<keyword evidence="6" id="KW-0418">Kinase</keyword>
<dbReference type="PROSITE" id="PS50109">
    <property type="entry name" value="HIS_KIN"/>
    <property type="match status" value="1"/>
</dbReference>
<dbReference type="PROSITE" id="PS50110">
    <property type="entry name" value="RESPONSE_REGULATORY"/>
    <property type="match status" value="1"/>
</dbReference>
<dbReference type="RefSeq" id="WP_231483103.1">
    <property type="nucleotide sequence ID" value="NZ_BAAAZO010000003.1"/>
</dbReference>
<evidence type="ECO:0000256" key="1">
    <source>
        <dbReference type="ARBA" id="ARBA00000085"/>
    </source>
</evidence>
<dbReference type="InterPro" id="IPR005467">
    <property type="entry name" value="His_kinase_dom"/>
</dbReference>
<dbReference type="Pfam" id="PF00512">
    <property type="entry name" value="HisKA"/>
    <property type="match status" value="1"/>
</dbReference>
<dbReference type="Gene3D" id="1.10.287.130">
    <property type="match status" value="1"/>
</dbReference>
<dbReference type="Proteomes" id="UP001501074">
    <property type="component" value="Unassembled WGS sequence"/>
</dbReference>
<feature type="domain" description="Response regulatory" evidence="11">
    <location>
        <begin position="6"/>
        <end position="121"/>
    </location>
</feature>
<dbReference type="InterPro" id="IPR011006">
    <property type="entry name" value="CheY-like_superfamily"/>
</dbReference>
<dbReference type="CDD" id="cd00075">
    <property type="entry name" value="HATPase"/>
    <property type="match status" value="1"/>
</dbReference>
<dbReference type="SMART" id="SM00388">
    <property type="entry name" value="HisKA"/>
    <property type="match status" value="1"/>
</dbReference>
<comment type="catalytic activity">
    <reaction evidence="1">
        <text>ATP + protein L-histidine = ADP + protein N-phospho-L-histidine.</text>
        <dbReference type="EC" id="2.7.13.3"/>
    </reaction>
</comment>
<dbReference type="Gene3D" id="3.30.450.20">
    <property type="entry name" value="PAS domain"/>
    <property type="match status" value="1"/>
</dbReference>
<evidence type="ECO:0000259" key="11">
    <source>
        <dbReference type="PROSITE" id="PS50110"/>
    </source>
</evidence>
<evidence type="ECO:0000256" key="7">
    <source>
        <dbReference type="ARBA" id="ARBA00023012"/>
    </source>
</evidence>
<keyword evidence="14" id="KW-1185">Reference proteome</keyword>
<evidence type="ECO:0000256" key="6">
    <source>
        <dbReference type="ARBA" id="ARBA00022777"/>
    </source>
</evidence>
<dbReference type="SMART" id="SM00448">
    <property type="entry name" value="REC"/>
    <property type="match status" value="1"/>
</dbReference>
<protein>
    <recommendedName>
        <fullName evidence="3">histidine kinase</fullName>
        <ecNumber evidence="3">2.7.13.3</ecNumber>
    </recommendedName>
</protein>
<dbReference type="Pfam" id="PF00072">
    <property type="entry name" value="Response_reg"/>
    <property type="match status" value="1"/>
</dbReference>
<evidence type="ECO:0000256" key="8">
    <source>
        <dbReference type="PROSITE-ProRule" id="PRU00169"/>
    </source>
</evidence>
<dbReference type="PANTHER" id="PTHR43711">
    <property type="entry name" value="TWO-COMPONENT HISTIDINE KINASE"/>
    <property type="match status" value="1"/>
</dbReference>
<dbReference type="InterPro" id="IPR036097">
    <property type="entry name" value="HisK_dim/P_sf"/>
</dbReference>
<feature type="domain" description="PAC" evidence="12">
    <location>
        <begin position="187"/>
        <end position="245"/>
    </location>
</feature>
<dbReference type="EC" id="2.7.13.3" evidence="3"/>
<feature type="modified residue" description="4-aspartylphosphate" evidence="8">
    <location>
        <position position="56"/>
    </location>
</feature>
<dbReference type="SMART" id="SM00387">
    <property type="entry name" value="HATPase_c"/>
    <property type="match status" value="1"/>
</dbReference>